<evidence type="ECO:0000256" key="1">
    <source>
        <dbReference type="SAM" id="Phobius"/>
    </source>
</evidence>
<sequence length="395" mass="41097">MMEPAVPDGYPRAFVRVGGLTVARQQLNLALSLQAERVVCLAGQMAPEIVELQHDAEGAGASFHVIPNARALLGLVTAGDEVIALGDGLFASAPAAAALLGQGPAVLVQPIEQGLAAGFERIDINHAAAGAMRLPGRLVERIAELPVDCDAISALQRIALQAGVPQRLLPPLGQDGTFWTLVRGEADAHALEPVWIRQRSGGGEPLNLSRGLARMAVHSFGPGLLHAGSGAGSVVAAAAVAALLGLGAGWFQFVALGLIFCAIGWILREAGVMLARIQSDSPDRGRIGLGRRTAYAWLIDAIMVLLLAWDAMRVPGAPGWSQFFAPVMLFSLLRLLPRAINHRWTVWLKDRALVGLALAVAVTSGAGSEAVHIAALALAAGGLVASSLQSRITPP</sequence>
<feature type="transmembrane region" description="Helical" evidence="1">
    <location>
        <begin position="323"/>
        <end position="340"/>
    </location>
</feature>
<reference evidence="2" key="2">
    <citation type="submission" date="2020-09" db="EMBL/GenBank/DDBJ databases">
        <authorList>
            <person name="Sun Q."/>
            <person name="Kim S."/>
        </authorList>
    </citation>
    <scope>NUCLEOTIDE SEQUENCE</scope>
    <source>
        <strain evidence="2">KCTC 32422</strain>
    </source>
</reference>
<keyword evidence="1" id="KW-1133">Transmembrane helix</keyword>
<protein>
    <submittedName>
        <fullName evidence="2">Uncharacterized protein</fullName>
    </submittedName>
</protein>
<feature type="transmembrane region" description="Helical" evidence="1">
    <location>
        <begin position="294"/>
        <end position="311"/>
    </location>
</feature>
<keyword evidence="1" id="KW-0472">Membrane</keyword>
<dbReference type="AlphaFoldDB" id="A0A918REN2"/>
<organism evidence="2 3">
    <name type="scientific">Novosphingobium arvoryzae</name>
    <dbReference type="NCBI Taxonomy" id="1256514"/>
    <lineage>
        <taxon>Bacteria</taxon>
        <taxon>Pseudomonadati</taxon>
        <taxon>Pseudomonadota</taxon>
        <taxon>Alphaproteobacteria</taxon>
        <taxon>Sphingomonadales</taxon>
        <taxon>Sphingomonadaceae</taxon>
        <taxon>Novosphingobium</taxon>
    </lineage>
</organism>
<dbReference type="EMBL" id="BMZD01000003">
    <property type="protein sequence ID" value="GGZ95476.1"/>
    <property type="molecule type" value="Genomic_DNA"/>
</dbReference>
<proteinExistence type="predicted"/>
<keyword evidence="3" id="KW-1185">Reference proteome</keyword>
<comment type="caution">
    <text evidence="2">The sequence shown here is derived from an EMBL/GenBank/DDBJ whole genome shotgun (WGS) entry which is preliminary data.</text>
</comment>
<name>A0A918REN2_9SPHN</name>
<evidence type="ECO:0000313" key="2">
    <source>
        <dbReference type="EMBL" id="GGZ95476.1"/>
    </source>
</evidence>
<keyword evidence="1" id="KW-0812">Transmembrane</keyword>
<dbReference type="Proteomes" id="UP000634139">
    <property type="component" value="Unassembled WGS sequence"/>
</dbReference>
<evidence type="ECO:0000313" key="3">
    <source>
        <dbReference type="Proteomes" id="UP000634139"/>
    </source>
</evidence>
<feature type="transmembrane region" description="Helical" evidence="1">
    <location>
        <begin position="250"/>
        <end position="267"/>
    </location>
</feature>
<feature type="transmembrane region" description="Helical" evidence="1">
    <location>
        <begin position="224"/>
        <end position="244"/>
    </location>
</feature>
<reference evidence="2" key="1">
    <citation type="journal article" date="2014" name="Int. J. Syst. Evol. Microbiol.">
        <title>Complete genome sequence of Corynebacterium casei LMG S-19264T (=DSM 44701T), isolated from a smear-ripened cheese.</title>
        <authorList>
            <consortium name="US DOE Joint Genome Institute (JGI-PGF)"/>
            <person name="Walter F."/>
            <person name="Albersmeier A."/>
            <person name="Kalinowski J."/>
            <person name="Ruckert C."/>
        </authorList>
    </citation>
    <scope>NUCLEOTIDE SEQUENCE</scope>
    <source>
        <strain evidence="2">KCTC 32422</strain>
    </source>
</reference>
<feature type="transmembrane region" description="Helical" evidence="1">
    <location>
        <begin position="352"/>
        <end position="385"/>
    </location>
</feature>
<accession>A0A918REN2</accession>
<gene>
    <name evidence="2" type="ORF">GCM10011617_14530</name>
</gene>